<accession>A0AA49GKT4</accession>
<dbReference type="EMBL" id="CP120682">
    <property type="protein sequence ID" value="WKN34021.1"/>
    <property type="molecule type" value="Genomic_DNA"/>
</dbReference>
<reference evidence="2" key="2">
    <citation type="journal article" date="2024" name="Antonie Van Leeuwenhoek">
        <title>Roseihalotalea indica gen. nov., sp. nov., a halophilic Bacteroidetes from mesopelagic Southwest Indian Ocean with higher carbohydrate metabolic potential.</title>
        <authorList>
            <person name="Chen B."/>
            <person name="Zhang M."/>
            <person name="Lin D."/>
            <person name="Ye J."/>
            <person name="Tang K."/>
        </authorList>
    </citation>
    <scope>NUCLEOTIDE SEQUENCE</scope>
    <source>
        <strain evidence="2">TK19036</strain>
    </source>
</reference>
<keyword evidence="1" id="KW-1133">Transmembrane helix</keyword>
<keyword evidence="1" id="KW-0812">Transmembrane</keyword>
<reference evidence="2" key="1">
    <citation type="journal article" date="2023" name="Comput. Struct. Biotechnol. J.">
        <title>Discovery of a novel marine Bacteroidetes with a rich repertoire of carbohydrate-active enzymes.</title>
        <authorList>
            <person name="Chen B."/>
            <person name="Liu G."/>
            <person name="Chen Q."/>
            <person name="Wang H."/>
            <person name="Liu L."/>
            <person name="Tang K."/>
        </authorList>
    </citation>
    <scope>NUCLEOTIDE SEQUENCE</scope>
    <source>
        <strain evidence="2">TK19036</strain>
    </source>
</reference>
<dbReference type="Gene3D" id="2.40.30.170">
    <property type="match status" value="1"/>
</dbReference>
<sequence>MPNQQIHTRSDEIQDIIGQIPSWIIRWGMTAIAVVICILIFCSFYIRFPDTLLAEAFISAQEQPFKVSWFKDGPQEHVIYVKEGELVEVGDTLLVEKNLVDQSIIPLVSATRGNVAFQKGTADNPLKSVITVYPPILKMYTKLYLPSTSIGKVEEGQRVLIKLDAYPVEDFGMLEGVITALGETPLNDKYQAEVRLSRGLVTTEGKKIPQQYVLTGKTEVILRDKSIFSRVFSGIFSNV</sequence>
<evidence type="ECO:0000256" key="1">
    <source>
        <dbReference type="SAM" id="Phobius"/>
    </source>
</evidence>
<proteinExistence type="predicted"/>
<gene>
    <name evidence="2" type="ORF">K4G66_16700</name>
</gene>
<protein>
    <submittedName>
        <fullName evidence="2">HlyD family efflux transporter periplasmic adaptor subunit</fullName>
    </submittedName>
</protein>
<keyword evidence="1" id="KW-0472">Membrane</keyword>
<dbReference type="AlphaFoldDB" id="A0AA49GKT4"/>
<name>A0AA49GKT4_9BACT</name>
<feature type="transmembrane region" description="Helical" evidence="1">
    <location>
        <begin position="24"/>
        <end position="46"/>
    </location>
</feature>
<evidence type="ECO:0000313" key="2">
    <source>
        <dbReference type="EMBL" id="WKN34021.1"/>
    </source>
</evidence>
<organism evidence="2">
    <name type="scientific">Roseihalotalea indica</name>
    <dbReference type="NCBI Taxonomy" id="2867963"/>
    <lineage>
        <taxon>Bacteria</taxon>
        <taxon>Pseudomonadati</taxon>
        <taxon>Bacteroidota</taxon>
        <taxon>Cytophagia</taxon>
        <taxon>Cytophagales</taxon>
        <taxon>Catalimonadaceae</taxon>
        <taxon>Roseihalotalea</taxon>
    </lineage>
</organism>